<name>A0AAW3TB45_9MICO</name>
<evidence type="ECO:0000259" key="2">
    <source>
        <dbReference type="PROSITE" id="PS51725"/>
    </source>
</evidence>
<dbReference type="PROSITE" id="PS51725">
    <property type="entry name" value="ABM"/>
    <property type="match status" value="1"/>
</dbReference>
<dbReference type="Proteomes" id="UP000590225">
    <property type="component" value="Unassembled WGS sequence"/>
</dbReference>
<gene>
    <name evidence="3" type="ORF">FHW23_003321</name>
</gene>
<accession>A0AAW3TB45</accession>
<comment type="caution">
    <text evidence="3">The sequence shown here is derived from an EMBL/GenBank/DDBJ whole genome shotgun (WGS) entry which is preliminary data.</text>
</comment>
<reference evidence="3 4" key="1">
    <citation type="submission" date="2020-07" db="EMBL/GenBank/DDBJ databases">
        <title>Above-ground endophytic microbial communities from plants in different locations in the United States.</title>
        <authorList>
            <person name="Frank C."/>
        </authorList>
    </citation>
    <scope>NUCLEOTIDE SEQUENCE [LARGE SCALE GENOMIC DNA]</scope>
    <source>
        <strain evidence="3 4">WPL5_2</strain>
    </source>
</reference>
<feature type="domain" description="ABM" evidence="2">
    <location>
        <begin position="25"/>
        <end position="113"/>
    </location>
</feature>
<evidence type="ECO:0000313" key="3">
    <source>
        <dbReference type="EMBL" id="MBA8992034.1"/>
    </source>
</evidence>
<dbReference type="SUPFAM" id="SSF54909">
    <property type="entry name" value="Dimeric alpha+beta barrel"/>
    <property type="match status" value="1"/>
</dbReference>
<dbReference type="InterPro" id="IPR007138">
    <property type="entry name" value="ABM_dom"/>
</dbReference>
<dbReference type="Pfam" id="PF03992">
    <property type="entry name" value="ABM"/>
    <property type="match status" value="1"/>
</dbReference>
<dbReference type="RefSeq" id="WP_182516957.1">
    <property type="nucleotide sequence ID" value="NZ_JACGXP010000006.1"/>
</dbReference>
<organism evidence="3 4">
    <name type="scientific">Curtobacterium pusillum</name>
    <dbReference type="NCBI Taxonomy" id="69373"/>
    <lineage>
        <taxon>Bacteria</taxon>
        <taxon>Bacillati</taxon>
        <taxon>Actinomycetota</taxon>
        <taxon>Actinomycetes</taxon>
        <taxon>Micrococcales</taxon>
        <taxon>Microbacteriaceae</taxon>
        <taxon>Curtobacterium</taxon>
    </lineage>
</organism>
<feature type="region of interest" description="Disordered" evidence="1">
    <location>
        <begin position="1"/>
        <end position="26"/>
    </location>
</feature>
<dbReference type="AlphaFoldDB" id="A0AAW3TB45"/>
<dbReference type="InterPro" id="IPR011008">
    <property type="entry name" value="Dimeric_a/b-barrel"/>
</dbReference>
<evidence type="ECO:0000313" key="4">
    <source>
        <dbReference type="Proteomes" id="UP000590225"/>
    </source>
</evidence>
<sequence length="121" mass="13747">MLLSSDAANRPTPRHESRNPMTTRRTLTARFTALPGREAEVRSLVEALERDVNNDAETLTFRVFQDANSRGFTVWEQYDSEAGFQTHVHAAHVVRFNELLTPLIEEDASILTFMTPITTEN</sequence>
<proteinExistence type="predicted"/>
<dbReference type="Gene3D" id="3.30.70.100">
    <property type="match status" value="1"/>
</dbReference>
<dbReference type="EMBL" id="JACGXP010000006">
    <property type="protein sequence ID" value="MBA8992034.1"/>
    <property type="molecule type" value="Genomic_DNA"/>
</dbReference>
<evidence type="ECO:0000256" key="1">
    <source>
        <dbReference type="SAM" id="MobiDB-lite"/>
    </source>
</evidence>
<protein>
    <submittedName>
        <fullName evidence="3">Autoinducer 2-degrading protein</fullName>
    </submittedName>
</protein>